<comment type="caution">
    <text evidence="2">The sequence shown here is derived from an EMBL/GenBank/DDBJ whole genome shotgun (WGS) entry which is preliminary data.</text>
</comment>
<organism evidence="2 3">
    <name type="scientific">Effrenium voratum</name>
    <dbReference type="NCBI Taxonomy" id="2562239"/>
    <lineage>
        <taxon>Eukaryota</taxon>
        <taxon>Sar</taxon>
        <taxon>Alveolata</taxon>
        <taxon>Dinophyceae</taxon>
        <taxon>Suessiales</taxon>
        <taxon>Symbiodiniaceae</taxon>
        <taxon>Effrenium</taxon>
    </lineage>
</organism>
<keyword evidence="3" id="KW-1185">Reference proteome</keyword>
<gene>
    <name evidence="2" type="ORF">EVOR1521_LOCUS25418</name>
</gene>
<proteinExistence type="predicted"/>
<dbReference type="Proteomes" id="UP001178507">
    <property type="component" value="Unassembled WGS sequence"/>
</dbReference>
<dbReference type="AlphaFoldDB" id="A0AA36JAD9"/>
<protein>
    <submittedName>
        <fullName evidence="2">Uncharacterized protein</fullName>
    </submittedName>
</protein>
<name>A0AA36JAD9_9DINO</name>
<sequence length="172" mass="19199">MTQQMRRLNSLNSDRTESNSSDDETRKQLLLLLSSKRVHKVLRTCQQQLSRVPEAAELSPAKLLKIVAEGHALWKKRRVWGACPDDTWGLFLEHLDDILKPYCQGLALLSEEDWKEVKSWCRISPRQLCDVIAASLEFHRMPEPAQVMLVAGSLEMTAAAATAAATAACVSA</sequence>
<evidence type="ECO:0000313" key="2">
    <source>
        <dbReference type="EMBL" id="CAJ1402565.1"/>
    </source>
</evidence>
<feature type="region of interest" description="Disordered" evidence="1">
    <location>
        <begin position="1"/>
        <end position="23"/>
    </location>
</feature>
<evidence type="ECO:0000313" key="3">
    <source>
        <dbReference type="Proteomes" id="UP001178507"/>
    </source>
</evidence>
<reference evidence="2" key="1">
    <citation type="submission" date="2023-08" db="EMBL/GenBank/DDBJ databases">
        <authorList>
            <person name="Chen Y."/>
            <person name="Shah S."/>
            <person name="Dougan E. K."/>
            <person name="Thang M."/>
            <person name="Chan C."/>
        </authorList>
    </citation>
    <scope>NUCLEOTIDE SEQUENCE</scope>
</reference>
<feature type="compositionally biased region" description="Polar residues" evidence="1">
    <location>
        <begin position="1"/>
        <end position="13"/>
    </location>
</feature>
<dbReference type="EMBL" id="CAUJNA010003457">
    <property type="protein sequence ID" value="CAJ1402565.1"/>
    <property type="molecule type" value="Genomic_DNA"/>
</dbReference>
<evidence type="ECO:0000256" key="1">
    <source>
        <dbReference type="SAM" id="MobiDB-lite"/>
    </source>
</evidence>
<accession>A0AA36JAD9</accession>